<reference evidence="2" key="2">
    <citation type="submission" date="2012-09" db="EMBL/GenBank/DDBJ databases">
        <title>The complete sequence of Psychroflexus torquis an extreme psychrophile from sea-ice that is stimulated by light.</title>
        <authorList>
            <person name="Feng S."/>
            <person name="Powell S.M."/>
            <person name="Bowman J.P."/>
        </authorList>
    </citation>
    <scope>NUCLEOTIDE SEQUENCE [LARGE SCALE GENOMIC DNA]</scope>
    <source>
        <strain evidence="2">ATCC 700755</strain>
    </source>
</reference>
<name>K4IF03_PSYTT</name>
<dbReference type="PANTHER" id="PTHR36974">
    <property type="entry name" value="MEMBRANE PROTEIN-RELATED"/>
    <property type="match status" value="1"/>
</dbReference>
<dbReference type="KEGG" id="ptq:P700755_000650"/>
<evidence type="ECO:0000313" key="2">
    <source>
        <dbReference type="EMBL" id="AFU67666.1"/>
    </source>
</evidence>
<evidence type="ECO:0000256" key="1">
    <source>
        <dbReference type="SAM" id="Phobius"/>
    </source>
</evidence>
<keyword evidence="3" id="KW-1185">Reference proteome</keyword>
<dbReference type="STRING" id="313595.P700755_000650"/>
<feature type="transmembrane region" description="Helical" evidence="1">
    <location>
        <begin position="39"/>
        <end position="57"/>
    </location>
</feature>
<dbReference type="PANTHER" id="PTHR36974:SF1">
    <property type="entry name" value="DOXX FAMILY MEMBRANE PROTEIN"/>
    <property type="match status" value="1"/>
</dbReference>
<evidence type="ECO:0008006" key="4">
    <source>
        <dbReference type="Google" id="ProtNLM"/>
    </source>
</evidence>
<dbReference type="RefSeq" id="WP_015023283.1">
    <property type="nucleotide sequence ID" value="NC_018721.1"/>
</dbReference>
<protein>
    <recommendedName>
        <fullName evidence="4">DoxX family protein</fullName>
    </recommendedName>
</protein>
<evidence type="ECO:0000313" key="3">
    <source>
        <dbReference type="Proteomes" id="UP000008514"/>
    </source>
</evidence>
<dbReference type="eggNOG" id="COG4270">
    <property type="taxonomic scope" value="Bacteria"/>
</dbReference>
<sequence>MNWDLILMGVMYSFAGTMHFIKPKTYLKVMPRFFKAKTFLVYLSGAIEIILGIGLFFQNTRSLAATGIILILIAFLSVHFNMLRGEKYAMGIPKWILLLRIPLQFVLIWWAYLYI</sequence>
<accession>K4IF03</accession>
<keyword evidence="1" id="KW-1133">Transmembrane helix</keyword>
<feature type="transmembrane region" description="Helical" evidence="1">
    <location>
        <begin position="6"/>
        <end position="27"/>
    </location>
</feature>
<dbReference type="Proteomes" id="UP000008514">
    <property type="component" value="Chromosome"/>
</dbReference>
<dbReference type="AlphaFoldDB" id="K4IF03"/>
<dbReference type="HOGENOM" id="CLU_128738_4_2_10"/>
<organism evidence="2 3">
    <name type="scientific">Psychroflexus torquis (strain ATCC 700755 / CIP 106069 / ACAM 623)</name>
    <dbReference type="NCBI Taxonomy" id="313595"/>
    <lineage>
        <taxon>Bacteria</taxon>
        <taxon>Pseudomonadati</taxon>
        <taxon>Bacteroidota</taxon>
        <taxon>Flavobacteriia</taxon>
        <taxon>Flavobacteriales</taxon>
        <taxon>Flavobacteriaceae</taxon>
        <taxon>Psychroflexus</taxon>
    </lineage>
</organism>
<dbReference type="OrthoDB" id="327939at2"/>
<keyword evidence="1" id="KW-0812">Transmembrane</keyword>
<proteinExistence type="predicted"/>
<gene>
    <name evidence="2" type="ordered locus">P700755_000650</name>
</gene>
<feature type="transmembrane region" description="Helical" evidence="1">
    <location>
        <begin position="63"/>
        <end position="83"/>
    </location>
</feature>
<feature type="transmembrane region" description="Helical" evidence="1">
    <location>
        <begin position="95"/>
        <end position="113"/>
    </location>
</feature>
<keyword evidence="1" id="KW-0472">Membrane</keyword>
<dbReference type="EMBL" id="CP003879">
    <property type="protein sequence ID" value="AFU67666.1"/>
    <property type="molecule type" value="Genomic_DNA"/>
</dbReference>
<reference evidence="2" key="1">
    <citation type="submission" date="2006-03" db="EMBL/GenBank/DDBJ databases">
        <authorList>
            <person name="Bowman J."/>
            <person name="Ferriera S."/>
            <person name="Johnson J."/>
            <person name="Kravitz S."/>
            <person name="Halpern A."/>
            <person name="Remington K."/>
            <person name="Beeson K."/>
            <person name="Tran B."/>
            <person name="Rogers Y.-H."/>
            <person name="Friedman R."/>
            <person name="Venter J.C."/>
        </authorList>
    </citation>
    <scope>NUCLEOTIDE SEQUENCE [LARGE SCALE GENOMIC DNA]</scope>
    <source>
        <strain evidence="2">ATCC 700755</strain>
    </source>
</reference>